<dbReference type="EMBL" id="JAPVEB010000002">
    <property type="protein sequence ID" value="KAJ5274831.1"/>
    <property type="molecule type" value="Genomic_DNA"/>
</dbReference>
<gene>
    <name evidence="1" type="ORF">N7505_003376</name>
</gene>
<dbReference type="Proteomes" id="UP001220256">
    <property type="component" value="Unassembled WGS sequence"/>
</dbReference>
<keyword evidence="2" id="KW-1185">Reference proteome</keyword>
<proteinExistence type="predicted"/>
<sequence length="67" mass="8076">MSLEDFRECFGKYENAWPDNKKRRREDITLGYARCVWKIEQTIQFAAPVIFPKIKDSLNRRFVLSLH</sequence>
<name>A0ABQ8WQU0_PENCH</name>
<evidence type="ECO:0000313" key="2">
    <source>
        <dbReference type="Proteomes" id="UP001220256"/>
    </source>
</evidence>
<comment type="caution">
    <text evidence="1">The sequence shown here is derived from an EMBL/GenBank/DDBJ whole genome shotgun (WGS) entry which is preliminary data.</text>
</comment>
<reference evidence="1 2" key="1">
    <citation type="journal article" date="2023" name="IMA Fungus">
        <title>Comparative genomic study of the Penicillium genus elucidates a diverse pangenome and 15 lateral gene transfer events.</title>
        <authorList>
            <person name="Petersen C."/>
            <person name="Sorensen T."/>
            <person name="Nielsen M.R."/>
            <person name="Sondergaard T.E."/>
            <person name="Sorensen J.L."/>
            <person name="Fitzpatrick D.A."/>
            <person name="Frisvad J.C."/>
            <person name="Nielsen K.L."/>
        </authorList>
    </citation>
    <scope>NUCLEOTIDE SEQUENCE [LARGE SCALE GENOMIC DNA]</scope>
    <source>
        <strain evidence="1 2">IBT 3361</strain>
    </source>
</reference>
<accession>A0ABQ8WQU0</accession>
<protein>
    <submittedName>
        <fullName evidence="1">Uncharacterized protein</fullName>
    </submittedName>
</protein>
<organism evidence="1 2">
    <name type="scientific">Penicillium chrysogenum</name>
    <name type="common">Penicillium notatum</name>
    <dbReference type="NCBI Taxonomy" id="5076"/>
    <lineage>
        <taxon>Eukaryota</taxon>
        <taxon>Fungi</taxon>
        <taxon>Dikarya</taxon>
        <taxon>Ascomycota</taxon>
        <taxon>Pezizomycotina</taxon>
        <taxon>Eurotiomycetes</taxon>
        <taxon>Eurotiomycetidae</taxon>
        <taxon>Eurotiales</taxon>
        <taxon>Aspergillaceae</taxon>
        <taxon>Penicillium</taxon>
        <taxon>Penicillium chrysogenum species complex</taxon>
    </lineage>
</organism>
<evidence type="ECO:0000313" key="1">
    <source>
        <dbReference type="EMBL" id="KAJ5274831.1"/>
    </source>
</evidence>